<dbReference type="InterPro" id="IPR032799">
    <property type="entry name" value="TAXi_C"/>
</dbReference>
<evidence type="ECO:0000313" key="15">
    <source>
        <dbReference type="EMBL" id="KAH7543098.1"/>
    </source>
</evidence>
<gene>
    <name evidence="15" type="ORF">FEM48_Zijuj02G0147100</name>
</gene>
<evidence type="ECO:0000313" key="16">
    <source>
        <dbReference type="Proteomes" id="UP000813462"/>
    </source>
</evidence>
<keyword evidence="7 13" id="KW-0732">Signal</keyword>
<dbReference type="PANTHER" id="PTHR47965:SF28">
    <property type="entry name" value="BASIC 7S GLOBULIN"/>
    <property type="match status" value="1"/>
</dbReference>
<keyword evidence="10" id="KW-1133">Transmembrane helix</keyword>
<evidence type="ECO:0000256" key="2">
    <source>
        <dbReference type="ARBA" id="ARBA00004648"/>
    </source>
</evidence>
<dbReference type="GO" id="GO:0005576">
    <property type="term" value="C:extracellular region"/>
    <property type="evidence" value="ECO:0007669"/>
    <property type="project" value="UniProtKB-SubCell"/>
</dbReference>
<dbReference type="SUPFAM" id="SSF50630">
    <property type="entry name" value="Acid proteases"/>
    <property type="match status" value="1"/>
</dbReference>
<dbReference type="EMBL" id="JAEACU010000002">
    <property type="protein sequence ID" value="KAH7543098.1"/>
    <property type="molecule type" value="Genomic_DNA"/>
</dbReference>
<dbReference type="FunFam" id="2.40.70.10:FF:000045">
    <property type="entry name" value="Basic 7S globulin"/>
    <property type="match status" value="1"/>
</dbReference>
<evidence type="ECO:0000256" key="12">
    <source>
        <dbReference type="ARBA" id="ARBA00023157"/>
    </source>
</evidence>
<comment type="similarity">
    <text evidence="4">Belongs to the SPCS3 family.</text>
</comment>
<comment type="similarity">
    <text evidence="3">Belongs to the peptidase A1 family.</text>
</comment>
<dbReference type="CDD" id="cd05489">
    <property type="entry name" value="xylanase_inhibitor_I_like"/>
    <property type="match status" value="1"/>
</dbReference>
<dbReference type="InterPro" id="IPR032861">
    <property type="entry name" value="TAXi_N"/>
</dbReference>
<reference evidence="15" key="1">
    <citation type="journal article" date="2021" name="Front. Plant Sci.">
        <title>Chromosome-Scale Genome Assembly for Chinese Sour Jujube and Insights Into Its Genome Evolution and Domestication Signature.</title>
        <authorList>
            <person name="Shen L.-Y."/>
            <person name="Luo H."/>
            <person name="Wang X.-L."/>
            <person name="Wang X.-M."/>
            <person name="Qiu X.-J."/>
            <person name="Liu H."/>
            <person name="Zhou S.-S."/>
            <person name="Jia K.-H."/>
            <person name="Nie S."/>
            <person name="Bao Y.-T."/>
            <person name="Zhang R.-G."/>
            <person name="Yun Q.-Z."/>
            <person name="Chai Y.-H."/>
            <person name="Lu J.-Y."/>
            <person name="Li Y."/>
            <person name="Zhao S.-W."/>
            <person name="Mao J.-F."/>
            <person name="Jia S.-G."/>
            <person name="Mao Y.-M."/>
        </authorList>
    </citation>
    <scope>NUCLEOTIDE SEQUENCE</scope>
    <source>
        <strain evidence="15">AT0</strain>
        <tissue evidence="15">Leaf</tissue>
    </source>
</reference>
<dbReference type="InterPro" id="IPR033868">
    <property type="entry name" value="Xylanase_inhibitor_I-like"/>
</dbReference>
<dbReference type="Pfam" id="PF14541">
    <property type="entry name" value="TAXi_C"/>
    <property type="match status" value="1"/>
</dbReference>
<evidence type="ECO:0000256" key="7">
    <source>
        <dbReference type="ARBA" id="ARBA00022729"/>
    </source>
</evidence>
<keyword evidence="11" id="KW-0472">Membrane</keyword>
<evidence type="ECO:0000259" key="14">
    <source>
        <dbReference type="PROSITE" id="PS51767"/>
    </source>
</evidence>
<evidence type="ECO:0000256" key="6">
    <source>
        <dbReference type="ARBA" id="ARBA00022692"/>
    </source>
</evidence>
<dbReference type="GO" id="GO:0005787">
    <property type="term" value="C:signal peptidase complex"/>
    <property type="evidence" value="ECO:0007669"/>
    <property type="project" value="InterPro"/>
</dbReference>
<comment type="subcellular location">
    <subcellularLocation>
        <location evidence="2">Endoplasmic reticulum membrane</location>
        <topology evidence="2">Single-pass type II membrane protein</topology>
    </subcellularLocation>
    <subcellularLocation>
        <location evidence="1">Secreted</location>
        <location evidence="1">Extracellular space</location>
    </subcellularLocation>
</comment>
<evidence type="ECO:0000256" key="8">
    <source>
        <dbReference type="ARBA" id="ARBA00022824"/>
    </source>
</evidence>
<dbReference type="InterPro" id="IPR001461">
    <property type="entry name" value="Aspartic_peptidase_A1"/>
</dbReference>
<sequence>MASSFRCLIFLLFSLCFLFFISESQTTFKPTKLVLTVQKDRATNLHVANIQKRTPPLKLPFVIDLNGRFLWVNCENQYSSSTYNAPLCHSTQCSKADSHYCHKCPTTARPGCHNNTCGLMAVNPVTNQAAMGELAQDALLLPSTQGFNPGPMVRIPQFLFSCAPSRLLQKGFPKNVQGVVGLGHAPISLPVQLASHFGFQQKFAMCLASSGGNNGVIFFGQGPYFMLPGIDVSRPVSYTPLTISQQGEYYIDVKSIKINNKIVPLNSSLLTPTKRGLGRVKISTTTPYTILEHSIYYSLSKVFVDQLKGVPQVKPVTPFGTCFDSKRIGNTKMGPSVPNVDLVMQNVVWRIYGSNSMVQARPDVMCLGFVDGGVRPRDSIVIGAMQLEDNLLQFDIGSSRANALLTFGLTILALMCAMASISDNLNHPSPTAQVQVLNINWFQKQPNGNDELTTIFAMLSNLLKRDTFHFNSFQVFNVRTYGLVMVFVLMASMTLNISADLQSLFTWNTKQVFVFLAAEYETTKNSWNQISLWDGIIPSKEHAKFWIHTSNKYRFIDQGTNLRGKEFNLTLHWHVMPKTGKMFANKLIMSGYRLPEEYR</sequence>
<evidence type="ECO:0000256" key="4">
    <source>
        <dbReference type="ARBA" id="ARBA00009289"/>
    </source>
</evidence>
<evidence type="ECO:0000256" key="5">
    <source>
        <dbReference type="ARBA" id="ARBA00022525"/>
    </source>
</evidence>
<keyword evidence="12" id="KW-1015">Disulfide bond</keyword>
<comment type="caution">
    <text evidence="15">The sequence shown here is derived from an EMBL/GenBank/DDBJ whole genome shotgun (WGS) entry which is preliminary data.</text>
</comment>
<organism evidence="15 16">
    <name type="scientific">Ziziphus jujuba var. spinosa</name>
    <dbReference type="NCBI Taxonomy" id="714518"/>
    <lineage>
        <taxon>Eukaryota</taxon>
        <taxon>Viridiplantae</taxon>
        <taxon>Streptophyta</taxon>
        <taxon>Embryophyta</taxon>
        <taxon>Tracheophyta</taxon>
        <taxon>Spermatophyta</taxon>
        <taxon>Magnoliopsida</taxon>
        <taxon>eudicotyledons</taxon>
        <taxon>Gunneridae</taxon>
        <taxon>Pentapetalae</taxon>
        <taxon>rosids</taxon>
        <taxon>fabids</taxon>
        <taxon>Rosales</taxon>
        <taxon>Rhamnaceae</taxon>
        <taxon>Paliureae</taxon>
        <taxon>Ziziphus</taxon>
    </lineage>
</organism>
<dbReference type="InterPro" id="IPR007653">
    <property type="entry name" value="SPC3"/>
</dbReference>
<protein>
    <recommendedName>
        <fullName evidence="14">Peptidase A1 domain-containing protein</fullName>
    </recommendedName>
</protein>
<dbReference type="AlphaFoldDB" id="A0A978VWA3"/>
<feature type="domain" description="Peptidase A1" evidence="14">
    <location>
        <begin position="46"/>
        <end position="404"/>
    </location>
</feature>
<keyword evidence="8" id="KW-0256">Endoplasmic reticulum</keyword>
<evidence type="ECO:0000256" key="9">
    <source>
        <dbReference type="ARBA" id="ARBA00022968"/>
    </source>
</evidence>
<feature type="chain" id="PRO_5037077940" description="Peptidase A1 domain-containing protein" evidence="13">
    <location>
        <begin position="25"/>
        <end position="599"/>
    </location>
</feature>
<dbReference type="GO" id="GO:0004190">
    <property type="term" value="F:aspartic-type endopeptidase activity"/>
    <property type="evidence" value="ECO:0007669"/>
    <property type="project" value="InterPro"/>
</dbReference>
<dbReference type="InterPro" id="IPR033121">
    <property type="entry name" value="PEPTIDASE_A1"/>
</dbReference>
<keyword evidence="9" id="KW-0735">Signal-anchor</keyword>
<dbReference type="PROSITE" id="PS51767">
    <property type="entry name" value="PEPTIDASE_A1"/>
    <property type="match status" value="1"/>
</dbReference>
<proteinExistence type="inferred from homology"/>
<keyword evidence="6" id="KW-0812">Transmembrane</keyword>
<dbReference type="GO" id="GO:0006465">
    <property type="term" value="P:signal peptide processing"/>
    <property type="evidence" value="ECO:0007669"/>
    <property type="project" value="InterPro"/>
</dbReference>
<keyword evidence="5" id="KW-0964">Secreted</keyword>
<dbReference type="Gene3D" id="2.40.70.10">
    <property type="entry name" value="Acid Proteases"/>
    <property type="match status" value="2"/>
</dbReference>
<evidence type="ECO:0000256" key="10">
    <source>
        <dbReference type="ARBA" id="ARBA00022989"/>
    </source>
</evidence>
<dbReference type="Pfam" id="PF14543">
    <property type="entry name" value="TAXi_N"/>
    <property type="match status" value="1"/>
</dbReference>
<dbReference type="InterPro" id="IPR021109">
    <property type="entry name" value="Peptidase_aspartic_dom_sf"/>
</dbReference>
<evidence type="ECO:0000256" key="3">
    <source>
        <dbReference type="ARBA" id="ARBA00007447"/>
    </source>
</evidence>
<evidence type="ECO:0000256" key="11">
    <source>
        <dbReference type="ARBA" id="ARBA00023136"/>
    </source>
</evidence>
<name>A0A978VWA3_ZIZJJ</name>
<evidence type="ECO:0000256" key="1">
    <source>
        <dbReference type="ARBA" id="ARBA00004239"/>
    </source>
</evidence>
<dbReference type="Pfam" id="PF04573">
    <property type="entry name" value="SPC22"/>
    <property type="match status" value="1"/>
</dbReference>
<accession>A0A978VWA3</accession>
<dbReference type="PANTHER" id="PTHR47965">
    <property type="entry name" value="ASPARTYL PROTEASE-RELATED"/>
    <property type="match status" value="1"/>
</dbReference>
<evidence type="ECO:0000256" key="13">
    <source>
        <dbReference type="SAM" id="SignalP"/>
    </source>
</evidence>
<dbReference type="Proteomes" id="UP000813462">
    <property type="component" value="Unassembled WGS sequence"/>
</dbReference>
<dbReference type="FunFam" id="2.40.70.10:FF:000041">
    <property type="entry name" value="Basic 7S globulin"/>
    <property type="match status" value="1"/>
</dbReference>
<feature type="signal peptide" evidence="13">
    <location>
        <begin position="1"/>
        <end position="24"/>
    </location>
</feature>